<dbReference type="EC" id="4.98.1.1" evidence="7 8"/>
<comment type="similarity">
    <text evidence="1 7 8">Belongs to the ferrochelatase family.</text>
</comment>
<comment type="subcellular location">
    <subcellularLocation>
        <location evidence="7 8">Cytoplasm</location>
    </subcellularLocation>
</comment>
<feature type="binding site" evidence="7">
    <location>
        <position position="313"/>
    </location>
    <ligand>
        <name>Fe(2+)</name>
        <dbReference type="ChEBI" id="CHEBI:29033"/>
    </ligand>
</feature>
<keyword evidence="2 7" id="KW-0408">Iron</keyword>
<evidence type="ECO:0000256" key="1">
    <source>
        <dbReference type="ARBA" id="ARBA00007718"/>
    </source>
</evidence>
<evidence type="ECO:0000256" key="9">
    <source>
        <dbReference type="SAM" id="MobiDB-lite"/>
    </source>
</evidence>
<comment type="function">
    <text evidence="7 8">Catalyzes the ferrous insertion into protoporphyrin IX.</text>
</comment>
<dbReference type="CDD" id="cd00419">
    <property type="entry name" value="Ferrochelatase_C"/>
    <property type="match status" value="1"/>
</dbReference>
<feature type="binding site" evidence="7">
    <location>
        <position position="232"/>
    </location>
    <ligand>
        <name>Fe(2+)</name>
        <dbReference type="ChEBI" id="CHEBI:29033"/>
    </ligand>
</feature>
<dbReference type="HAMAP" id="MF_00323">
    <property type="entry name" value="Ferrochelatase"/>
    <property type="match status" value="1"/>
</dbReference>
<protein>
    <recommendedName>
        <fullName evidence="7 8">Ferrochelatase</fullName>
        <ecNumber evidence="7 8">4.98.1.1</ecNumber>
    </recommendedName>
    <alternativeName>
        <fullName evidence="7">Heme synthase</fullName>
    </alternativeName>
    <alternativeName>
        <fullName evidence="7">Protoheme ferro-lyase</fullName>
    </alternativeName>
</protein>
<keyword evidence="5 7" id="KW-0627">Porphyrin biosynthesis</keyword>
<name>A0ABT1C2U1_9HYPH</name>
<evidence type="ECO:0000256" key="3">
    <source>
        <dbReference type="ARBA" id="ARBA00023133"/>
    </source>
</evidence>
<dbReference type="CDD" id="cd03411">
    <property type="entry name" value="Ferrochelatase_N"/>
    <property type="match status" value="1"/>
</dbReference>
<gene>
    <name evidence="7 10" type="primary">hemH</name>
    <name evidence="10" type="ORF">NGM99_03255</name>
</gene>
<dbReference type="PROSITE" id="PS00534">
    <property type="entry name" value="FERROCHELATASE"/>
    <property type="match status" value="1"/>
</dbReference>
<feature type="region of interest" description="Disordered" evidence="9">
    <location>
        <begin position="1"/>
        <end position="25"/>
    </location>
</feature>
<evidence type="ECO:0000256" key="2">
    <source>
        <dbReference type="ARBA" id="ARBA00023004"/>
    </source>
</evidence>
<evidence type="ECO:0000256" key="8">
    <source>
        <dbReference type="RuleBase" id="RU000607"/>
    </source>
</evidence>
<dbReference type="GO" id="GO:0016829">
    <property type="term" value="F:lyase activity"/>
    <property type="evidence" value="ECO:0007669"/>
    <property type="project" value="UniProtKB-KW"/>
</dbReference>
<dbReference type="PANTHER" id="PTHR11108:SF1">
    <property type="entry name" value="FERROCHELATASE, MITOCHONDRIAL"/>
    <property type="match status" value="1"/>
</dbReference>
<evidence type="ECO:0000256" key="4">
    <source>
        <dbReference type="ARBA" id="ARBA00023239"/>
    </source>
</evidence>
<keyword evidence="4 7" id="KW-0456">Lyase</keyword>
<comment type="catalytic activity">
    <reaction evidence="6">
        <text>Fe-coproporphyrin III + 2 H(+) = coproporphyrin III + Fe(2+)</text>
        <dbReference type="Rhea" id="RHEA:49572"/>
        <dbReference type="ChEBI" id="CHEBI:15378"/>
        <dbReference type="ChEBI" id="CHEBI:29033"/>
        <dbReference type="ChEBI" id="CHEBI:68438"/>
        <dbReference type="ChEBI" id="CHEBI:131725"/>
        <dbReference type="EC" id="4.99.1.9"/>
    </reaction>
    <physiologicalReaction direction="right-to-left" evidence="6">
        <dbReference type="Rhea" id="RHEA:49574"/>
    </physiologicalReaction>
</comment>
<dbReference type="Pfam" id="PF00762">
    <property type="entry name" value="Ferrochelatase"/>
    <property type="match status" value="1"/>
</dbReference>
<keyword evidence="7 8" id="KW-0963">Cytoplasm</keyword>
<dbReference type="InterPro" id="IPR001015">
    <property type="entry name" value="Ferrochelatase"/>
</dbReference>
<keyword evidence="11" id="KW-1185">Reference proteome</keyword>
<organism evidence="10 11">
    <name type="scientific">Mesorhizobium liriopis</name>
    <dbReference type="NCBI Taxonomy" id="2953882"/>
    <lineage>
        <taxon>Bacteria</taxon>
        <taxon>Pseudomonadati</taxon>
        <taxon>Pseudomonadota</taxon>
        <taxon>Alphaproteobacteria</taxon>
        <taxon>Hyphomicrobiales</taxon>
        <taxon>Phyllobacteriaceae</taxon>
        <taxon>Mesorhizobium</taxon>
    </lineage>
</organism>
<comment type="pathway">
    <text evidence="7 8">Porphyrin-containing compound metabolism; protoheme biosynthesis; protoheme from protoporphyrin-IX: step 1/1.</text>
</comment>
<dbReference type="NCBIfam" id="TIGR00109">
    <property type="entry name" value="hemH"/>
    <property type="match status" value="1"/>
</dbReference>
<evidence type="ECO:0000256" key="6">
    <source>
        <dbReference type="ARBA" id="ARBA00024536"/>
    </source>
</evidence>
<dbReference type="InterPro" id="IPR019772">
    <property type="entry name" value="Ferrochelatase_AS"/>
</dbReference>
<dbReference type="InterPro" id="IPR033659">
    <property type="entry name" value="Ferrochelatase_N"/>
</dbReference>
<dbReference type="Gene3D" id="3.40.50.1400">
    <property type="match status" value="2"/>
</dbReference>
<comment type="catalytic activity">
    <reaction evidence="7 8">
        <text>heme b + 2 H(+) = protoporphyrin IX + Fe(2+)</text>
        <dbReference type="Rhea" id="RHEA:22584"/>
        <dbReference type="ChEBI" id="CHEBI:15378"/>
        <dbReference type="ChEBI" id="CHEBI:29033"/>
        <dbReference type="ChEBI" id="CHEBI:57306"/>
        <dbReference type="ChEBI" id="CHEBI:60344"/>
        <dbReference type="EC" id="4.98.1.1"/>
    </reaction>
</comment>
<evidence type="ECO:0000256" key="7">
    <source>
        <dbReference type="HAMAP-Rule" id="MF_00323"/>
    </source>
</evidence>
<dbReference type="EMBL" id="JAMXQS010000002">
    <property type="protein sequence ID" value="MCO6048803.1"/>
    <property type="molecule type" value="Genomic_DNA"/>
</dbReference>
<dbReference type="InterPro" id="IPR033644">
    <property type="entry name" value="Ferrochelatase_C"/>
</dbReference>
<evidence type="ECO:0000313" key="11">
    <source>
        <dbReference type="Proteomes" id="UP001205906"/>
    </source>
</evidence>
<dbReference type="Proteomes" id="UP001205906">
    <property type="component" value="Unassembled WGS sequence"/>
</dbReference>
<keyword evidence="7" id="KW-0479">Metal-binding</keyword>
<accession>A0ABT1C2U1</accession>
<dbReference type="RefSeq" id="WP_252815960.1">
    <property type="nucleotide sequence ID" value="NZ_JAMXQS010000002.1"/>
</dbReference>
<comment type="caution">
    <text evidence="10">The sequence shown here is derived from an EMBL/GenBank/DDBJ whole genome shotgun (WGS) entry which is preliminary data.</text>
</comment>
<evidence type="ECO:0000256" key="5">
    <source>
        <dbReference type="ARBA" id="ARBA00023244"/>
    </source>
</evidence>
<evidence type="ECO:0000313" key="10">
    <source>
        <dbReference type="EMBL" id="MCO6048803.1"/>
    </source>
</evidence>
<dbReference type="SUPFAM" id="SSF53800">
    <property type="entry name" value="Chelatase"/>
    <property type="match status" value="1"/>
</dbReference>
<dbReference type="PANTHER" id="PTHR11108">
    <property type="entry name" value="FERROCHELATASE"/>
    <property type="match status" value="1"/>
</dbReference>
<sequence>MNPPVASADEAKRQTGLSANKAVGPLPAGHPMVKTGRVGVLLVNLGTPDALDTGSVRRYLREFLSDPRVIELPRVAWYPILYGIILNTRPKKSGANYAKIWNRELNESPLRTITRAQTEKLAASLSDLPQVVVEWGMRYGNPSIASAVKTLKDQGCERILSVPLYPQYSATTTATANDQLFRALMKLRHAPSVRTLPPYYDEPVYIDALARSLEGHLARLPFEPELVLASYHGIPKPYFLKGDPYHCHCVKTSRLLRERLGWSDKRLLTTFQSRFGAQEWLQPYTDKTVERLAKEGVKRIAIINPGFSADCIETLEEIDGENREIFMHAGGEQFAHIPCLNDSEEGMDVIETLVRRELAGWA</sequence>
<reference evidence="10 11" key="1">
    <citation type="submission" date="2022-06" db="EMBL/GenBank/DDBJ databases">
        <title>Mesorhizobium sp. strain RP14 Genome sequencing and assembly.</title>
        <authorList>
            <person name="Kim I."/>
        </authorList>
    </citation>
    <scope>NUCLEOTIDE SEQUENCE [LARGE SCALE GENOMIC DNA]</scope>
    <source>
        <strain evidence="11">RP14(2022)</strain>
    </source>
</reference>
<keyword evidence="3 7" id="KW-0350">Heme biosynthesis</keyword>
<proteinExistence type="inferred from homology"/>